<keyword evidence="2 4" id="KW-0396">Initiation factor</keyword>
<organism evidence="6 7">
    <name type="scientific">Cryptosporidium parvum</name>
    <dbReference type="NCBI Taxonomy" id="5807"/>
    <lineage>
        <taxon>Eukaryota</taxon>
        <taxon>Sar</taxon>
        <taxon>Alveolata</taxon>
        <taxon>Apicomplexa</taxon>
        <taxon>Conoidasida</taxon>
        <taxon>Coccidia</taxon>
        <taxon>Eucoccidiorida</taxon>
        <taxon>Eimeriorina</taxon>
        <taxon>Cryptosporidiidae</taxon>
        <taxon>Cryptosporidium</taxon>
    </lineage>
</organism>
<keyword evidence="1 4" id="KW-0963">Cytoplasm</keyword>
<dbReference type="PANTHER" id="PTHR13242">
    <property type="entry name" value="EUKARYOTIC TRANSLATION INITIATION FACTOR 3"/>
    <property type="match status" value="1"/>
</dbReference>
<dbReference type="EMBL" id="CP044421">
    <property type="protein sequence ID" value="QOY43117.1"/>
    <property type="molecule type" value="Genomic_DNA"/>
</dbReference>
<dbReference type="VEuPathDB" id="CryptoDB:CPATCC_0029680"/>
<comment type="function">
    <text evidence="4">Component of the eukaryotic translation initiation factor 3 (eIF-3) complex, which is involved in protein synthesis of a specialized repertoire of mRNAs and, together with other initiation factors, stimulates binding of mRNA and methionyl-tRNAi to the 40S ribosome. The eIF-3 complex specifically targets and initiates translation of a subset of mRNAs involved in cell proliferation.</text>
</comment>
<dbReference type="PANTHER" id="PTHR13242:SF0">
    <property type="entry name" value="EUKARYOTIC TRANSLATION INITIATION FACTOR 3 SUBUNIT L"/>
    <property type="match status" value="1"/>
</dbReference>
<dbReference type="HAMAP" id="MF_03011">
    <property type="entry name" value="eIF3l"/>
    <property type="match status" value="1"/>
</dbReference>
<dbReference type="GO" id="GO:0001732">
    <property type="term" value="P:formation of cytoplasmic translation initiation complex"/>
    <property type="evidence" value="ECO:0007669"/>
    <property type="project" value="UniProtKB-UniRule"/>
</dbReference>
<evidence type="ECO:0000256" key="4">
    <source>
        <dbReference type="HAMAP-Rule" id="MF_03011"/>
    </source>
</evidence>
<dbReference type="AlphaFoldDB" id="A0A7S7LJ73"/>
<dbReference type="GO" id="GO:0016282">
    <property type="term" value="C:eukaryotic 43S preinitiation complex"/>
    <property type="evidence" value="ECO:0007669"/>
    <property type="project" value="UniProtKB-UniRule"/>
</dbReference>
<comment type="subcellular location">
    <subcellularLocation>
        <location evidence="4">Cytoplasm</location>
    </subcellularLocation>
</comment>
<evidence type="ECO:0000313" key="6">
    <source>
        <dbReference type="EMBL" id="QOY43117.1"/>
    </source>
</evidence>
<protein>
    <recommendedName>
        <fullName evidence="4">Eukaryotic translation initiation factor 3 subunit L</fullName>
        <shortName evidence="4">eIF3l</shortName>
    </recommendedName>
</protein>
<evidence type="ECO:0000256" key="1">
    <source>
        <dbReference type="ARBA" id="ARBA00022490"/>
    </source>
</evidence>
<evidence type="ECO:0000256" key="3">
    <source>
        <dbReference type="ARBA" id="ARBA00022917"/>
    </source>
</evidence>
<name>A0A7S7LJ73_CRYPV</name>
<gene>
    <name evidence="6" type="ORF">CPATCC_000829</name>
</gene>
<sequence>MSFQIVPDQLEEVEEDVNTAIAVAVSTSRNALLEIGINEEEEETPMSQNANIESQLQTQQSYNSETSFPDEVQSFLINLNDSISRRDVDRIRYFNENLHNNLTFKYYMKSRWPNPSVVENLIDSFNNYSELTKLLYIEQYYRHIFAKFPNHVKWIDRVSSWKNYIALFNHLLFRGHSSTESQSSQIPNSLKEYFESNNLSTNFDREDEICLPPEMIHGIIDEFLYQFQDTCRYRTRVAHVISMSEQGQNDGRAAKVDQDVWRCDIIFQIFQSFVDLSEVRLLMSADSTASQQEHLQVLNSVESFPIRYQLGYFSILGLLRLHALLGSYYIAIEVSNGIDHQIFRPLLWKVQTAYVSYLYYLGFSYMMLQRYIDAIRIFQQSTVSFASNAMNSNNSSAHSSPYQHDAIGKFIDRMSWLMLFCQLLSYGNSSNFNRMEESLSHQNDRKSSPSFSPLGSDTSNWKEMLSKVSPRFISPSVPLITPRDHILKADQNEPQQRQMQTFSPLMHLYELNSMIRSFTKLYNNLNVDTLASLMHIAKKNGNLKSREVIKSRNSGSDSQANEISSTPSTTTDDFEVQEPSSIARSQIIAIKSRSGRQKIWKSGDLHSGELVQLNGDVDLLLDLDTIHIIEGKQVDKFFGDIFAKQILKARNLLRHIDSLTSKNLDSSSKKEKA</sequence>
<feature type="region of interest" description="Disordered" evidence="5">
    <location>
        <begin position="550"/>
        <end position="579"/>
    </location>
</feature>
<dbReference type="OMA" id="AGWFIRN"/>
<dbReference type="InterPro" id="IPR019382">
    <property type="entry name" value="eIF3l"/>
</dbReference>
<dbReference type="GO" id="GO:0003743">
    <property type="term" value="F:translation initiation factor activity"/>
    <property type="evidence" value="ECO:0007669"/>
    <property type="project" value="UniProtKB-UniRule"/>
</dbReference>
<comment type="subunit">
    <text evidence="4">Component of the eukaryotic translation initiation factor 3 (eIF-3) complex.</text>
</comment>
<comment type="similarity">
    <text evidence="4">Belongs to the eIF-3 subunit L family.</text>
</comment>
<evidence type="ECO:0000256" key="5">
    <source>
        <dbReference type="SAM" id="MobiDB-lite"/>
    </source>
</evidence>
<feature type="compositionally biased region" description="Polar residues" evidence="5">
    <location>
        <begin position="551"/>
        <end position="571"/>
    </location>
</feature>
<proteinExistence type="inferred from homology"/>
<reference evidence="6 7" key="1">
    <citation type="submission" date="2019-09" db="EMBL/GenBank/DDBJ databases">
        <title>Consistent, comparative and evidence-based genome assembly and annotation for Cryptosporidium parvum, C. hominis and C. tyzzeri.</title>
        <authorList>
            <person name="Baptista R.P."/>
            <person name="Li Y."/>
            <person name="Sateriale A."/>
            <person name="Ansell B."/>
            <person name="Jex A."/>
            <person name="Sanders M."/>
            <person name="Brooks K."/>
            <person name="Tracey A."/>
            <person name="Berriman M."/>
            <person name="Striepen B."/>
            <person name="Cotton J.A."/>
            <person name="Kissinger J.C."/>
        </authorList>
    </citation>
    <scope>NUCLEOTIDE SEQUENCE [LARGE SCALE GENOMIC DNA]</scope>
    <source>
        <strain evidence="6 7">IOWA-ATCC</strain>
    </source>
</reference>
<dbReference type="Pfam" id="PF10255">
    <property type="entry name" value="Paf67"/>
    <property type="match status" value="1"/>
</dbReference>
<evidence type="ECO:0000256" key="2">
    <source>
        <dbReference type="ARBA" id="ARBA00022540"/>
    </source>
</evidence>
<accession>A0A7S7LJ73</accession>
<dbReference type="Proteomes" id="UP000593906">
    <property type="component" value="Chromosome 2"/>
</dbReference>
<keyword evidence="3 4" id="KW-0648">Protein biosynthesis</keyword>
<dbReference type="GO" id="GO:0005852">
    <property type="term" value="C:eukaryotic translation initiation factor 3 complex"/>
    <property type="evidence" value="ECO:0007669"/>
    <property type="project" value="UniProtKB-UniRule"/>
</dbReference>
<dbReference type="GO" id="GO:0033290">
    <property type="term" value="C:eukaryotic 48S preinitiation complex"/>
    <property type="evidence" value="ECO:0007669"/>
    <property type="project" value="UniProtKB-UniRule"/>
</dbReference>
<evidence type="ECO:0000313" key="7">
    <source>
        <dbReference type="Proteomes" id="UP000593906"/>
    </source>
</evidence>